<dbReference type="GO" id="GO:0003677">
    <property type="term" value="F:DNA binding"/>
    <property type="evidence" value="ECO:0007669"/>
    <property type="project" value="UniProtKB-KW"/>
</dbReference>
<dbReference type="CDD" id="cd00093">
    <property type="entry name" value="HTH_XRE"/>
    <property type="match status" value="1"/>
</dbReference>
<evidence type="ECO:0000256" key="2">
    <source>
        <dbReference type="SAM" id="Phobius"/>
    </source>
</evidence>
<gene>
    <name evidence="4" type="ORF">DFQ02_1242</name>
</gene>
<dbReference type="PROSITE" id="PS50943">
    <property type="entry name" value="HTH_CROC1"/>
    <property type="match status" value="1"/>
</dbReference>
<evidence type="ECO:0000259" key="3">
    <source>
        <dbReference type="PROSITE" id="PS50943"/>
    </source>
</evidence>
<reference evidence="4 5" key="1">
    <citation type="submission" date="2018-07" db="EMBL/GenBank/DDBJ databases">
        <title>Genomic Encyclopedia of Type Strains, Phase III (KMG-III): the genomes of soil and plant-associated and newly described type strains.</title>
        <authorList>
            <person name="Whitman W."/>
        </authorList>
    </citation>
    <scope>NUCLEOTIDE SEQUENCE [LARGE SCALE GENOMIC DNA]</scope>
    <source>
        <strain evidence="4 5">CECT 8487</strain>
    </source>
</reference>
<proteinExistence type="predicted"/>
<organism evidence="4 5">
    <name type="scientific">Seonamhaeicola aphaedonensis</name>
    <dbReference type="NCBI Taxonomy" id="1461338"/>
    <lineage>
        <taxon>Bacteria</taxon>
        <taxon>Pseudomonadati</taxon>
        <taxon>Bacteroidota</taxon>
        <taxon>Flavobacteriia</taxon>
        <taxon>Flavobacteriales</taxon>
        <taxon>Flavobacteriaceae</taxon>
    </lineage>
</organism>
<feature type="domain" description="HTH cro/C1-type" evidence="3">
    <location>
        <begin position="30"/>
        <end position="84"/>
    </location>
</feature>
<evidence type="ECO:0000256" key="1">
    <source>
        <dbReference type="ARBA" id="ARBA00023125"/>
    </source>
</evidence>
<keyword evidence="2" id="KW-1133">Transmembrane helix</keyword>
<dbReference type="SMART" id="SM00530">
    <property type="entry name" value="HTH_XRE"/>
    <property type="match status" value="1"/>
</dbReference>
<dbReference type="GO" id="GO:0005829">
    <property type="term" value="C:cytosol"/>
    <property type="evidence" value="ECO:0007669"/>
    <property type="project" value="TreeGrafter"/>
</dbReference>
<dbReference type="GO" id="GO:0003700">
    <property type="term" value="F:DNA-binding transcription factor activity"/>
    <property type="evidence" value="ECO:0007669"/>
    <property type="project" value="TreeGrafter"/>
</dbReference>
<dbReference type="SUPFAM" id="SSF47413">
    <property type="entry name" value="lambda repressor-like DNA-binding domains"/>
    <property type="match status" value="1"/>
</dbReference>
<dbReference type="InterPro" id="IPR001387">
    <property type="entry name" value="Cro/C1-type_HTH"/>
</dbReference>
<keyword evidence="2" id="KW-0472">Membrane</keyword>
<dbReference type="AlphaFoldDB" id="A0A3D9H3L5"/>
<name>A0A3D9H3L5_9FLAO</name>
<dbReference type="Proteomes" id="UP000256629">
    <property type="component" value="Unassembled WGS sequence"/>
</dbReference>
<dbReference type="InterPro" id="IPR050807">
    <property type="entry name" value="TransReg_Diox_bact_type"/>
</dbReference>
<sequence length="212" mass="23993">MSKKNRYQNFCDFITLRKTIHMKNSIGNKILELRKSKGLTQEELAELSKVNLRTIQRIENNENEPRGNTLNLICDVLEFNSSYFTNKIDQNNGKPIGSTIVNAVFLVLLNLLLMSVIGFLTLDSNANINSRIGAFLLSFFIPFFIVLFTQKMNGLERMLKFGTGFLAYIIMLMVVQGFREGFRAGFGTGLFLCLIIAVGVLFYGKAILKLIK</sequence>
<protein>
    <submittedName>
        <fullName evidence="4">Helix-turn-helix protein</fullName>
    </submittedName>
</protein>
<dbReference type="EMBL" id="QRDX01000024">
    <property type="protein sequence ID" value="RED44097.1"/>
    <property type="molecule type" value="Genomic_DNA"/>
</dbReference>
<keyword evidence="5" id="KW-1185">Reference proteome</keyword>
<dbReference type="PANTHER" id="PTHR46797:SF1">
    <property type="entry name" value="METHYLPHOSPHONATE SYNTHASE"/>
    <property type="match status" value="1"/>
</dbReference>
<dbReference type="Pfam" id="PF01381">
    <property type="entry name" value="HTH_3"/>
    <property type="match status" value="1"/>
</dbReference>
<dbReference type="PANTHER" id="PTHR46797">
    <property type="entry name" value="HTH-TYPE TRANSCRIPTIONAL REGULATOR"/>
    <property type="match status" value="1"/>
</dbReference>
<feature type="transmembrane region" description="Helical" evidence="2">
    <location>
        <begin position="100"/>
        <end position="122"/>
    </location>
</feature>
<dbReference type="Gene3D" id="1.10.260.40">
    <property type="entry name" value="lambda repressor-like DNA-binding domains"/>
    <property type="match status" value="1"/>
</dbReference>
<feature type="transmembrane region" description="Helical" evidence="2">
    <location>
        <begin position="184"/>
        <end position="204"/>
    </location>
</feature>
<evidence type="ECO:0000313" key="5">
    <source>
        <dbReference type="Proteomes" id="UP000256629"/>
    </source>
</evidence>
<dbReference type="RefSeq" id="WP_245940286.1">
    <property type="nucleotide sequence ID" value="NZ_QRDX01000024.1"/>
</dbReference>
<accession>A0A3D9H3L5</accession>
<keyword evidence="1" id="KW-0238">DNA-binding</keyword>
<comment type="caution">
    <text evidence="4">The sequence shown here is derived from an EMBL/GenBank/DDBJ whole genome shotgun (WGS) entry which is preliminary data.</text>
</comment>
<feature type="transmembrane region" description="Helical" evidence="2">
    <location>
        <begin position="128"/>
        <end position="149"/>
    </location>
</feature>
<keyword evidence="2" id="KW-0812">Transmembrane</keyword>
<dbReference type="InterPro" id="IPR010982">
    <property type="entry name" value="Lambda_DNA-bd_dom_sf"/>
</dbReference>
<evidence type="ECO:0000313" key="4">
    <source>
        <dbReference type="EMBL" id="RED44097.1"/>
    </source>
</evidence>
<feature type="transmembrane region" description="Helical" evidence="2">
    <location>
        <begin position="161"/>
        <end position="178"/>
    </location>
</feature>